<feature type="transmembrane region" description="Helical" evidence="7">
    <location>
        <begin position="12"/>
        <end position="35"/>
    </location>
</feature>
<feature type="compositionally biased region" description="Gly residues" evidence="6">
    <location>
        <begin position="693"/>
        <end position="703"/>
    </location>
</feature>
<keyword evidence="2" id="KW-1003">Cell membrane</keyword>
<feature type="transmembrane region" description="Helical" evidence="7">
    <location>
        <begin position="174"/>
        <end position="190"/>
    </location>
</feature>
<feature type="transmembrane region" description="Helical" evidence="7">
    <location>
        <begin position="305"/>
        <end position="327"/>
    </location>
</feature>
<dbReference type="GO" id="GO:0005886">
    <property type="term" value="C:plasma membrane"/>
    <property type="evidence" value="ECO:0007669"/>
    <property type="project" value="UniProtKB-SubCell"/>
</dbReference>
<dbReference type="Proteomes" id="UP000823922">
    <property type="component" value="Unassembled WGS sequence"/>
</dbReference>
<dbReference type="AlphaFoldDB" id="A0A9D2QIT2"/>
<feature type="transmembrane region" description="Helical" evidence="7">
    <location>
        <begin position="647"/>
        <end position="670"/>
    </location>
</feature>
<evidence type="ECO:0000256" key="2">
    <source>
        <dbReference type="ARBA" id="ARBA00022475"/>
    </source>
</evidence>
<dbReference type="InterPro" id="IPR050545">
    <property type="entry name" value="Mycobact_MmpL"/>
</dbReference>
<reference evidence="9" key="2">
    <citation type="submission" date="2021-04" db="EMBL/GenBank/DDBJ databases">
        <authorList>
            <person name="Gilroy R."/>
        </authorList>
    </citation>
    <scope>NUCLEOTIDE SEQUENCE</scope>
    <source>
        <strain evidence="9">ChiBcec1-1630</strain>
    </source>
</reference>
<comment type="caution">
    <text evidence="9">The sequence shown here is derived from an EMBL/GenBank/DDBJ whole genome shotgun (WGS) entry which is preliminary data.</text>
</comment>
<feature type="transmembrane region" description="Helical" evidence="7">
    <location>
        <begin position="268"/>
        <end position="293"/>
    </location>
</feature>
<feature type="transmembrane region" description="Helical" evidence="7">
    <location>
        <begin position="569"/>
        <end position="590"/>
    </location>
</feature>
<comment type="subcellular location">
    <subcellularLocation>
        <location evidence="1">Cell membrane</location>
        <topology evidence="1">Multi-pass membrane protein</topology>
    </subcellularLocation>
</comment>
<feature type="transmembrane region" description="Helical" evidence="7">
    <location>
        <begin position="518"/>
        <end position="536"/>
    </location>
</feature>
<feature type="transmembrane region" description="Helical" evidence="7">
    <location>
        <begin position="348"/>
        <end position="367"/>
    </location>
</feature>
<dbReference type="PANTHER" id="PTHR33406:SF13">
    <property type="entry name" value="MEMBRANE PROTEIN YDFJ"/>
    <property type="match status" value="1"/>
</dbReference>
<evidence type="ECO:0000313" key="10">
    <source>
        <dbReference type="Proteomes" id="UP000823922"/>
    </source>
</evidence>
<evidence type="ECO:0000256" key="3">
    <source>
        <dbReference type="ARBA" id="ARBA00022692"/>
    </source>
</evidence>
<evidence type="ECO:0000256" key="7">
    <source>
        <dbReference type="SAM" id="Phobius"/>
    </source>
</evidence>
<organism evidence="9 10">
    <name type="scientific">Candidatus Eisenbergiella intestinigallinarum</name>
    <dbReference type="NCBI Taxonomy" id="2838549"/>
    <lineage>
        <taxon>Bacteria</taxon>
        <taxon>Bacillati</taxon>
        <taxon>Bacillota</taxon>
        <taxon>Clostridia</taxon>
        <taxon>Lachnospirales</taxon>
        <taxon>Lachnospiraceae</taxon>
        <taxon>Eisenbergiella</taxon>
    </lineage>
</organism>
<keyword evidence="3 7" id="KW-0812">Transmembrane</keyword>
<evidence type="ECO:0000313" key="9">
    <source>
        <dbReference type="EMBL" id="HJC87385.1"/>
    </source>
</evidence>
<feature type="region of interest" description="Disordered" evidence="6">
    <location>
        <begin position="688"/>
        <end position="730"/>
    </location>
</feature>
<dbReference type="SUPFAM" id="SSF82866">
    <property type="entry name" value="Multidrug efflux transporter AcrB transmembrane domain"/>
    <property type="match status" value="2"/>
</dbReference>
<dbReference type="Gene3D" id="1.20.1640.10">
    <property type="entry name" value="Multidrug efflux transporter AcrB transmembrane domain"/>
    <property type="match status" value="2"/>
</dbReference>
<evidence type="ECO:0000256" key="6">
    <source>
        <dbReference type="SAM" id="MobiDB-lite"/>
    </source>
</evidence>
<proteinExistence type="predicted"/>
<keyword evidence="4 7" id="KW-1133">Transmembrane helix</keyword>
<reference evidence="9" key="1">
    <citation type="journal article" date="2021" name="PeerJ">
        <title>Extensive microbial diversity within the chicken gut microbiome revealed by metagenomics and culture.</title>
        <authorList>
            <person name="Gilroy R."/>
            <person name="Ravi A."/>
            <person name="Getino M."/>
            <person name="Pursley I."/>
            <person name="Horton D.L."/>
            <person name="Alikhan N.F."/>
            <person name="Baker D."/>
            <person name="Gharbi K."/>
            <person name="Hall N."/>
            <person name="Watson M."/>
            <person name="Adriaenssens E.M."/>
            <person name="Foster-Nyarko E."/>
            <person name="Jarju S."/>
            <person name="Secka A."/>
            <person name="Antonio M."/>
            <person name="Oren A."/>
            <person name="Chaudhuri R.R."/>
            <person name="La Ragione R."/>
            <person name="Hildebrand F."/>
            <person name="Pallen M.J."/>
        </authorList>
    </citation>
    <scope>NUCLEOTIDE SEQUENCE</scope>
    <source>
        <strain evidence="9">ChiBcec1-1630</strain>
    </source>
</reference>
<dbReference type="InterPro" id="IPR004869">
    <property type="entry name" value="MMPL_dom"/>
</dbReference>
<sequence>MERYTRFLLKHRVQVIILFVAAAAVCAVLSGLVGVNYKFADYLPEEAASTRAIEVMEEEYSQAVPNMRVLVYDVSIPEALEYKDRLKTAEGVQEVSWLDDAVNIYEPLEMAPQKTIDEWYKDGNALFSVTVDEEKEEEAVAAVREIIGDENCMAGAAVESVVAASDTAKDVQKIMLLVVPIILLILLITTNSWFEPVLFMITIGIAILINMGTNLIFGTVSFVTNAAGPVLQLAVSMDYSIFLLHRFEENRNLGLKAEEAMCAAVKQSVGSILSSGLTTVTGFLALVFMAFQIGPDLGWAMSKAIVFSLISVLCFLPALAITTYKLIDRTRHRPFVPGFGGFARFVMKARIPLLILTILVVPVLWLAQNQNSFYYGGSEVYTSEATQLGRDTKAIRDLYGTSNPVVLMVPRGDLEKESAMNAELLELDYVTSVISYANSVGNSIPSDFVPSDTLSSLYSANYSRFILTLDTEERETGWDDKVNAVRNIGEKYYGNEIQYAGDLVSTEDLKTTITQDNLKVNLLAVGFVICILLVNFKSLSLPLLLTLVIEASIWINLGLPYFSGTSLFYIGYLIISTVQLGATIDYAILFTDRYLEFRSKMPKKEAAGQTLKACTLSILTSSLVLTLAGTILGLISTNRVLSQLGTLIGRGAVLSFVLVIFVLPSLLILFDGLIRKTTLRADFYGTGKQNTGPTGGAGPGSGGTDAADPGVYDEERAEEKNALTGGADYL</sequence>
<dbReference type="EMBL" id="DWVS01000129">
    <property type="protein sequence ID" value="HJC87385.1"/>
    <property type="molecule type" value="Genomic_DNA"/>
</dbReference>
<feature type="domain" description="Membrane transport protein MMPL" evidence="8">
    <location>
        <begin position="42"/>
        <end position="322"/>
    </location>
</feature>
<dbReference type="PANTHER" id="PTHR33406">
    <property type="entry name" value="MEMBRANE PROTEIN MJ1562-RELATED"/>
    <property type="match status" value="1"/>
</dbReference>
<evidence type="ECO:0000256" key="5">
    <source>
        <dbReference type="ARBA" id="ARBA00023136"/>
    </source>
</evidence>
<protein>
    <submittedName>
        <fullName evidence="9">MMPL family transporter</fullName>
    </submittedName>
</protein>
<gene>
    <name evidence="9" type="ORF">H9926_05145</name>
</gene>
<feature type="transmembrane region" description="Helical" evidence="7">
    <location>
        <begin position="611"/>
        <end position="635"/>
    </location>
</feature>
<accession>A0A9D2QIT2</accession>
<feature type="transmembrane region" description="Helical" evidence="7">
    <location>
        <begin position="197"/>
        <end position="217"/>
    </location>
</feature>
<feature type="domain" description="Membrane transport protein MMPL" evidence="8">
    <location>
        <begin position="450"/>
        <end position="670"/>
    </location>
</feature>
<dbReference type="Pfam" id="PF03176">
    <property type="entry name" value="MMPL"/>
    <property type="match status" value="2"/>
</dbReference>
<evidence type="ECO:0000259" key="8">
    <source>
        <dbReference type="Pfam" id="PF03176"/>
    </source>
</evidence>
<evidence type="ECO:0000256" key="4">
    <source>
        <dbReference type="ARBA" id="ARBA00022989"/>
    </source>
</evidence>
<name>A0A9D2QIT2_9FIRM</name>
<keyword evidence="5 7" id="KW-0472">Membrane</keyword>
<feature type="transmembrane region" description="Helical" evidence="7">
    <location>
        <begin position="543"/>
        <end position="563"/>
    </location>
</feature>
<evidence type="ECO:0000256" key="1">
    <source>
        <dbReference type="ARBA" id="ARBA00004651"/>
    </source>
</evidence>